<evidence type="ECO:0000256" key="1">
    <source>
        <dbReference type="ARBA" id="ARBA00000548"/>
    </source>
</evidence>
<proteinExistence type="predicted"/>
<dbReference type="InterPro" id="IPR051417">
    <property type="entry name" value="SDr/BOS_complex"/>
</dbReference>
<dbReference type="Gene3D" id="2.60.40.1120">
    <property type="entry name" value="Carboxypeptidase-like, regulatory domain"/>
    <property type="match status" value="3"/>
</dbReference>
<organism evidence="7 8">
    <name type="scientific">Georgenia wutianyii</name>
    <dbReference type="NCBI Taxonomy" id="2585135"/>
    <lineage>
        <taxon>Bacteria</taxon>
        <taxon>Bacillati</taxon>
        <taxon>Actinomycetota</taxon>
        <taxon>Actinomycetes</taxon>
        <taxon>Micrococcales</taxon>
        <taxon>Bogoriellaceae</taxon>
        <taxon>Georgenia</taxon>
    </lineage>
</organism>
<comment type="catalytic activity">
    <reaction evidence="1">
        <text>Endohydrolysis of (1-&gt;4)-alpha-D-glucosidic linkages in polysaccharides containing three or more (1-&gt;4)-alpha-linked D-glucose units.</text>
        <dbReference type="EC" id="3.2.1.1"/>
    </reaction>
</comment>
<evidence type="ECO:0000256" key="4">
    <source>
        <dbReference type="ARBA" id="ARBA00030238"/>
    </source>
</evidence>
<dbReference type="PANTHER" id="PTHR23303">
    <property type="entry name" value="CARBOXYPEPTIDASE REGULATORY REGION-CONTAINING"/>
    <property type="match status" value="1"/>
</dbReference>
<evidence type="ECO:0000256" key="3">
    <source>
        <dbReference type="ARBA" id="ARBA00022729"/>
    </source>
</evidence>
<dbReference type="InterPro" id="IPR032109">
    <property type="entry name" value="Big_3_5"/>
</dbReference>
<protein>
    <recommendedName>
        <fullName evidence="2">alpha-amylase</fullName>
        <ecNumber evidence="2">3.2.1.1</ecNumber>
    </recommendedName>
    <alternativeName>
        <fullName evidence="4">1,4-alpha-D-glucan glucanohydrolase</fullName>
    </alternativeName>
</protein>
<keyword evidence="3" id="KW-0732">Signal</keyword>
<dbReference type="EC" id="3.2.1.1" evidence="2"/>
<keyword evidence="8" id="KW-1185">Reference proteome</keyword>
<accession>A0ABX5VL14</accession>
<sequence length="1986" mass="198708">MSTYLPTSAPTVTVVPGAHAPAGQAATVRVHVRNLADGPRDLTVTALGIDWLPAPVRVADVASDATVTVELAVPVGAGAVPGDYPFALAVEAHRPGGRPTARTVTEGTLRVDAPSEVVLSVEPAETRAVRRRTVSVVVANGGDVPVPLEMGGTTERGLSLHLDRRHVTVPAHGTVRVPARLSVRRPRVVGHHNRLAFTVTARGRQAPARVHGTLTSRPLLTSGVLRVLSVVTALAVWAGALGLGVPWVAEQVAGPDQADVVAGGTGDDVGGDGATGTGDGGADDLLDDGAGAPEGVRIGGTVTGSDPAGVRVDIAPASLLDQQTGTVPATTGAPPAGAAGATGGGPLGTSVRLFRAARPPADPAGKVPSGALPVTRTEPLDATRSTSTHEDGTWAFAGLPATQNYLITLSKPGYQTQRFVMSGAEAAAGLEVELVAGAGRLSGTTTGPGGHPVGGVDITITDGTTTITTSTNTTGDVGAWAVEGLSTPSTYLVTASGNGLGTEAALVPLAAAGAERVDLALDTAVSTLTGVVTGPDSLGAVGGLGGITVTATDGTTTRTASTTTGDLSGRYVLADLPVPGRYTVTVTGDGYASHTREVELGHGAATTVDVRLGVSSGVVQGTVATPDGVGLGGAGLTLRGDSGTYKTMSASDARGSFRFNGIAPGDYVLQAELFGHLTGLAPVTVAAGGAASADLVLTPVADEGLLDTARVQGAVSDASTNGQIECPAGTDPEDCVVTVTTRAQTLDGTTRTVTVTVAPDLPYTLPPADQPGLLPGLYQVDVSAPGYEPGRVTVQVPMGETVQANPVALYRSPSVTGVVSTRVGMVPDGTCVLAVPGTGAAADADCTVDSGGVCTVSGATVPTGARCAGLATNGSYTLEQLSSGPWSVAVRPPDGSEYLPVAAVSLVLEPGELRRYDATLNRLGRVDLTVLYDRGGGVLEPAAGAAVTPVRLAGDTPDAVTTGPTGLAGLTHLTPGSYRLEVAYTPPGSGRTYTGATPVLTVGLNQEVTRQLVLTGGTGYAVDGAVFTNLGAGGTPPVEGVSVSVNGITGYSGLVPVRETVTMTTGAAGQFEVVAEDGSPDVPGDPTGRMTFVSDRVSITVEDPLGRYAPLSLTDVAITEPAVTLELEPLGRPVEILVDGVADADRANLALTVTQAPPGAQRARVATNGSGAATTYVWHDDLAQPFAVPGEYGRGTLIRPGLYTITPELGGYETNPVQVLVAPRGEGVTDPVSITVSLAQYGQLVVEVVQTGSCAAGGCTRVLDPVVTLMRPQEGDRTARAVVGTNRVNFGPVAPGTYEVYVQAAGHEFTVSTITVAPAQAEPVPVEVRRLGTISGTVRSTGGDSLAGVTVSARPPDGGEPFLATTDTTGSFRITGTDSREGLRESDQPWVLTFAAPGYVSDTGASQPNRVEVLVSGGSSPAPLDVALAPLPVDVYVDVYDPDAAADGLVEGLSVTLLQGSRRYTGADLDSPDGRYYFADVVPGVYTVSLTGGDYAPLVTTITVPASGEATSVSLSIASRRNTVTGTIMGQAGGGAAAPVGGATVTLQSASGDTETVETGSSGAGAGRFTFDGVPDGEYVLTAEHPSFGPAASRSVKVERGQVLTVDIVLYAAARQVEVTVRSVNGFDLTGMLVRLEPPGGPAGSLAPQPVARAADGTYRTVFNQVPPVSGGGPDWEAVASGPVGHLGTHRASVSGTTATIDVREVRLRVSATADGPEPPATLGVTVRSTGDTPGTELSVGVGGTQESVYLPAGSRYTVTATAVPGWTLASQTVEVDATGPASEAVAAFRLTSDTPVVLPAVTTTTVAADRATVTTGGSVTLTARVASSPPAAGGTVTFVHNGRALGPVALTSGTATAVVPGLTAGIHEFSATYSGATGFAPSATAASAFVLAADPGTAPSSVALSAAAGAGSVTFTVTPDVPGVVRVVVTGPAGTVLEADASGSVGLTWTAAPGTYSAYAQLFPRDPGRAPSTSSPVPFTVLAEP</sequence>
<feature type="region of interest" description="Disordered" evidence="5">
    <location>
        <begin position="1713"/>
        <end position="1741"/>
    </location>
</feature>
<feature type="region of interest" description="Disordered" evidence="5">
    <location>
        <begin position="1352"/>
        <end position="1381"/>
    </location>
</feature>
<dbReference type="EMBL" id="CP040899">
    <property type="protein sequence ID" value="QDB79134.1"/>
    <property type="molecule type" value="Genomic_DNA"/>
</dbReference>
<dbReference type="Proteomes" id="UP000313948">
    <property type="component" value="Chromosome"/>
</dbReference>
<gene>
    <name evidence="7" type="ORF">FE251_06935</name>
</gene>
<evidence type="ECO:0000259" key="6">
    <source>
        <dbReference type="Pfam" id="PF16640"/>
    </source>
</evidence>
<dbReference type="InterPro" id="IPR017868">
    <property type="entry name" value="Filamin/ABP280_repeat-like"/>
</dbReference>
<dbReference type="SUPFAM" id="SSF49464">
    <property type="entry name" value="Carboxypeptidase regulatory domain-like"/>
    <property type="match status" value="1"/>
</dbReference>
<name>A0ABX5VL14_9MICO</name>
<dbReference type="InterPro" id="IPR008969">
    <property type="entry name" value="CarboxyPept-like_regulatory"/>
</dbReference>
<feature type="compositionally biased region" description="Polar residues" evidence="5">
    <location>
        <begin position="1365"/>
        <end position="1377"/>
    </location>
</feature>
<evidence type="ECO:0000313" key="7">
    <source>
        <dbReference type="EMBL" id="QDB79134.1"/>
    </source>
</evidence>
<reference evidence="7 8" key="1">
    <citation type="submission" date="2019-05" db="EMBL/GenBank/DDBJ databases">
        <title>Georgenia *** sp. nov., and Georgenia *** sp. nov., isolated from the intestinal contents of plateau pika (Ochotona curzoniae) in the Qinghai-Tibet plateau of China.</title>
        <authorList>
            <person name="Tian Z."/>
        </authorList>
    </citation>
    <scope>NUCLEOTIDE SEQUENCE [LARGE SCALE GENOMIC DNA]</scope>
    <source>
        <strain evidence="7 8">Z294</strain>
    </source>
</reference>
<evidence type="ECO:0000256" key="2">
    <source>
        <dbReference type="ARBA" id="ARBA00012595"/>
    </source>
</evidence>
<evidence type="ECO:0000313" key="8">
    <source>
        <dbReference type="Proteomes" id="UP000313948"/>
    </source>
</evidence>
<dbReference type="SUPFAM" id="SSF49452">
    <property type="entry name" value="Starch-binding domain-like"/>
    <property type="match status" value="3"/>
</dbReference>
<dbReference type="InterPro" id="IPR013783">
    <property type="entry name" value="Ig-like_fold"/>
</dbReference>
<feature type="region of interest" description="Disordered" evidence="5">
    <location>
        <begin position="259"/>
        <end position="309"/>
    </location>
</feature>
<feature type="compositionally biased region" description="Low complexity" evidence="5">
    <location>
        <begin position="324"/>
        <end position="339"/>
    </location>
</feature>
<dbReference type="Gene3D" id="2.60.40.10">
    <property type="entry name" value="Immunoglobulins"/>
    <property type="match status" value="1"/>
</dbReference>
<feature type="domain" description="Bacterial Ig-like" evidence="6">
    <location>
        <begin position="1809"/>
        <end position="1888"/>
    </location>
</feature>
<dbReference type="PROSITE" id="PS50194">
    <property type="entry name" value="FILAMIN_REPEAT"/>
    <property type="match status" value="1"/>
</dbReference>
<feature type="compositionally biased region" description="Gly residues" evidence="5">
    <location>
        <begin position="263"/>
        <end position="280"/>
    </location>
</feature>
<dbReference type="RefSeq" id="WP_139948349.1">
    <property type="nucleotide sequence ID" value="NZ_CP040899.1"/>
</dbReference>
<evidence type="ECO:0000256" key="5">
    <source>
        <dbReference type="SAM" id="MobiDB-lite"/>
    </source>
</evidence>
<feature type="region of interest" description="Disordered" evidence="5">
    <location>
        <begin position="321"/>
        <end position="350"/>
    </location>
</feature>
<dbReference type="InterPro" id="IPR013784">
    <property type="entry name" value="Carb-bd-like_fold"/>
</dbReference>
<dbReference type="Pfam" id="PF16640">
    <property type="entry name" value="Big_3_5"/>
    <property type="match status" value="1"/>
</dbReference>
<dbReference type="Pfam" id="PF13620">
    <property type="entry name" value="CarboxypepD_reg"/>
    <property type="match status" value="3"/>
</dbReference>